<dbReference type="EMBL" id="JRYB01000001">
    <property type="protein sequence ID" value="OIJ39765.1"/>
    <property type="molecule type" value="Genomic_DNA"/>
</dbReference>
<dbReference type="InterPro" id="IPR010982">
    <property type="entry name" value="Lambda_DNA-bd_dom_sf"/>
</dbReference>
<dbReference type="Pfam" id="PF01381">
    <property type="entry name" value="HTH_3"/>
    <property type="match status" value="1"/>
</dbReference>
<dbReference type="InterPro" id="IPR001387">
    <property type="entry name" value="Cro/C1-type_HTH"/>
</dbReference>
<dbReference type="PROSITE" id="PS50943">
    <property type="entry name" value="HTH_CROC1"/>
    <property type="match status" value="1"/>
</dbReference>
<dbReference type="RefSeq" id="WP_083415280.1">
    <property type="nucleotide sequence ID" value="NZ_JRYB01000001.1"/>
</dbReference>
<dbReference type="PANTHER" id="PTHR36924">
    <property type="entry name" value="ANTITOXIN HIGA-1"/>
    <property type="match status" value="1"/>
</dbReference>
<evidence type="ECO:0000313" key="4">
    <source>
        <dbReference type="EMBL" id="OIJ39765.1"/>
    </source>
</evidence>
<evidence type="ECO:0000259" key="3">
    <source>
        <dbReference type="PROSITE" id="PS50943"/>
    </source>
</evidence>
<dbReference type="Gene3D" id="1.10.260.40">
    <property type="entry name" value="lambda repressor-like DNA-binding domains"/>
    <property type="match status" value="1"/>
</dbReference>
<dbReference type="PANTHER" id="PTHR36924:SF1">
    <property type="entry name" value="ANTITOXIN HIGA-1"/>
    <property type="match status" value="1"/>
</dbReference>
<keyword evidence="1" id="KW-0238">DNA-binding</keyword>
<reference evidence="4 5" key="1">
    <citation type="submission" date="2014-10" db="EMBL/GenBank/DDBJ databases">
        <authorList>
            <person name="Seo M.-J."/>
            <person name="Seok Y.J."/>
            <person name="Cha I.-T."/>
        </authorList>
    </citation>
    <scope>NUCLEOTIDE SEQUENCE [LARGE SCALE GENOMIC DNA]</scope>
    <source>
        <strain evidence="4 5">NEU</strain>
    </source>
</reference>
<proteinExistence type="predicted"/>
<accession>A0A1S2N3V3</accession>
<protein>
    <submittedName>
        <fullName evidence="4">Addiction module antidote protein, HigA family</fullName>
    </submittedName>
</protein>
<feature type="domain" description="HTH cro/C1-type" evidence="3">
    <location>
        <begin position="21"/>
        <end position="68"/>
    </location>
</feature>
<name>A0A1S2N3V3_9BURK</name>
<evidence type="ECO:0000313" key="5">
    <source>
        <dbReference type="Proteomes" id="UP000180246"/>
    </source>
</evidence>
<dbReference type="GO" id="GO:0003677">
    <property type="term" value="F:DNA binding"/>
    <property type="evidence" value="ECO:0007669"/>
    <property type="project" value="UniProtKB-KW"/>
</dbReference>
<feature type="region of interest" description="Disordered" evidence="2">
    <location>
        <begin position="164"/>
        <end position="183"/>
    </location>
</feature>
<dbReference type="NCBIfam" id="TIGR02607">
    <property type="entry name" value="antidote_HigA"/>
    <property type="match status" value="1"/>
</dbReference>
<dbReference type="CDD" id="cd00093">
    <property type="entry name" value="HTH_XRE"/>
    <property type="match status" value="1"/>
</dbReference>
<dbReference type="Proteomes" id="UP000180246">
    <property type="component" value="Unassembled WGS sequence"/>
</dbReference>
<dbReference type="SUPFAM" id="SSF47413">
    <property type="entry name" value="lambda repressor-like DNA-binding domains"/>
    <property type="match status" value="1"/>
</dbReference>
<feature type="region of interest" description="Disordered" evidence="2">
    <location>
        <begin position="1299"/>
        <end position="1325"/>
    </location>
</feature>
<gene>
    <name evidence="4" type="primary">higA</name>
    <name evidence="4" type="ORF">LO55_1944</name>
</gene>
<comment type="caution">
    <text evidence="4">The sequence shown here is derived from an EMBL/GenBank/DDBJ whole genome shotgun (WGS) entry which is preliminary data.</text>
</comment>
<evidence type="ECO:0000256" key="2">
    <source>
        <dbReference type="SAM" id="MobiDB-lite"/>
    </source>
</evidence>
<dbReference type="SMART" id="SM00530">
    <property type="entry name" value="HTH_XRE"/>
    <property type="match status" value="1"/>
</dbReference>
<organism evidence="4 5">
    <name type="scientific">Massilia timonae</name>
    <dbReference type="NCBI Taxonomy" id="47229"/>
    <lineage>
        <taxon>Bacteria</taxon>
        <taxon>Pseudomonadati</taxon>
        <taxon>Pseudomonadota</taxon>
        <taxon>Betaproteobacteria</taxon>
        <taxon>Burkholderiales</taxon>
        <taxon>Oxalobacteraceae</taxon>
        <taxon>Telluria group</taxon>
        <taxon>Massilia</taxon>
    </lineage>
</organism>
<dbReference type="InterPro" id="IPR013430">
    <property type="entry name" value="Toxin_antidote_HigA"/>
</dbReference>
<evidence type="ECO:0000256" key="1">
    <source>
        <dbReference type="ARBA" id="ARBA00023125"/>
    </source>
</evidence>
<sequence>MNIATEPRHPGERIKTEVFPAKMTVTKAAELLDVGRPALSNLLNGKASLSADMATRIEKAFGFPRKDLLEMQAQYDAFKAKQKSTPAGAKPYVPPFLSITANDIEAWASQNIAARSRFAVFLRTLVHSTGIGLTEVDFPGNDDSQRVGWDGRVVAGEGTPWVPSGRSGWEFGTNEDPKTKADGDYKKSVDAADAADMVSTAFIFVTPRRWPGKNAWASKKKAEGLWKDVRAYDSSDLEQWVEQSIPGQAWFANETSVPAHDVRSLDKCWADWANVTEPPLPGALFAPAIEEAKRKLHSYLSKPASGPIVIAADSTGEALAFVAQCIGPMGSADLETYRYRTLVFDKPGVLPRLAGGARPFVPVVHSRDVEQELAPFAHQMHSVVVYPRNGINIEPDIVLEPVSFETLESALKETGRNRDDIKKLANESGRSLTVLRRRLSKLEGVKTPPWATQQHSPESLIAFMLVGAWSSVNETDKAGLSLLSRNRDYEDLEKDCQRLVQLNDAPVWSIGTYRGVVSKIDLLYAVAGYVTRDDLVRYFDVARMVLGEDDPSLDLADDQRWTASIHGKTREFSSAFRQGIGETLVLLAVHGVALFKGRLGIDTEEQAALVVRDLLKSPLTTRALEANDRDLPLYAEAAPTEFLSIIERDLQSDEPAVFGLLRPAGTGIFGSPSRTGLLWALEGLAWNPNTLPRTVMVLARLTQIEINDNWVNKPGHSLGAIFRAWMPQTAAGHDDRLGLVKTLFRKFPDVAWTLCVAQFGSHHEVGDYSHKPAWRPDGYGFGEPFATWGPILEFRAAMVELALTRDVYTLRMLCDLIDRLHDLGTAEQDRVWALIKEWANTASDGDKVAMREKIRISTLSRRAAVRAKTSGKDSQVAATAKGIYEALEPGNLVDKHAWLFKGPWIEESADELEDINSTDYEERDRRILAQRVDALKDIFKAQGIDGLLDLAIRCGASGTVGAISAEMVLNKTELLGLLSHAFNKRGEGGPVARASDWLIQGILGAIAEDSEREAFLTSAISELGPENAVPLLMLAPFGESTWLLVESQGTDAEESYWRNVVPSWIRDSSSLALTKAVEKLMKARRPRAAFAVSKDQPKKLPVRTLFQLLTEMARDGDDKPGEYMLEHYYVEKAFKCVDAATELSLEQKAGLEFAYLDVLDRSWDQRAKSGIPNLERYIEDHPEVLVQAMVWTYRRADGAEDPPEFKVEPDKAKQMAERGYKLISALKRIPGSDAPNDNDAVKRLAKWVAEVRKLCAELSRAGIADIVIGELLASAPVGKDGAWPCETVRAVMEDVQSESMMRGAHTGKYNSRGAHTRGPGGDQERQLADMYRKWAQQIRATSPYVASELLLSLAETYEREASREDTDAKLSHRLR</sequence>